<evidence type="ECO:0000313" key="1">
    <source>
        <dbReference type="EMBL" id="KAI7756827.1"/>
    </source>
</evidence>
<sequence length="60" mass="7103">SEDPVVFFQDPVFCLSISEDPVIRFYKNDEHPSKLEPMMNIQICKMCLCMFRNNKDRSES</sequence>
<evidence type="ECO:0000313" key="2">
    <source>
        <dbReference type="Proteomes" id="UP001206925"/>
    </source>
</evidence>
<protein>
    <submittedName>
        <fullName evidence="1">Uncharacterized protein</fullName>
    </submittedName>
</protein>
<dbReference type="AlphaFoldDB" id="A0AAD5DBT6"/>
<keyword evidence="2" id="KW-1185">Reference proteome</keyword>
<reference evidence="1" key="1">
    <citation type="submission" date="2022-06" db="EMBL/GenBank/DDBJ databases">
        <title>Uncovering the hologenomic basis of an extraordinary plant invasion.</title>
        <authorList>
            <person name="Bieker V.C."/>
            <person name="Martin M.D."/>
            <person name="Gilbert T."/>
            <person name="Hodgins K."/>
            <person name="Battlay P."/>
            <person name="Petersen B."/>
            <person name="Wilson J."/>
        </authorList>
    </citation>
    <scope>NUCLEOTIDE SEQUENCE</scope>
    <source>
        <strain evidence="1">AA19_3_7</strain>
        <tissue evidence="1">Leaf</tissue>
    </source>
</reference>
<proteinExistence type="predicted"/>
<gene>
    <name evidence="1" type="ORF">M8C21_015326</name>
</gene>
<feature type="non-terminal residue" evidence="1">
    <location>
        <position position="1"/>
    </location>
</feature>
<dbReference type="EMBL" id="JAMZMK010000249">
    <property type="protein sequence ID" value="KAI7756827.1"/>
    <property type="molecule type" value="Genomic_DNA"/>
</dbReference>
<name>A0AAD5DBT6_AMBAR</name>
<accession>A0AAD5DBT6</accession>
<comment type="caution">
    <text evidence="1">The sequence shown here is derived from an EMBL/GenBank/DDBJ whole genome shotgun (WGS) entry which is preliminary data.</text>
</comment>
<dbReference type="Proteomes" id="UP001206925">
    <property type="component" value="Unassembled WGS sequence"/>
</dbReference>
<organism evidence="1 2">
    <name type="scientific">Ambrosia artemisiifolia</name>
    <name type="common">Common ragweed</name>
    <dbReference type="NCBI Taxonomy" id="4212"/>
    <lineage>
        <taxon>Eukaryota</taxon>
        <taxon>Viridiplantae</taxon>
        <taxon>Streptophyta</taxon>
        <taxon>Embryophyta</taxon>
        <taxon>Tracheophyta</taxon>
        <taxon>Spermatophyta</taxon>
        <taxon>Magnoliopsida</taxon>
        <taxon>eudicotyledons</taxon>
        <taxon>Gunneridae</taxon>
        <taxon>Pentapetalae</taxon>
        <taxon>asterids</taxon>
        <taxon>campanulids</taxon>
        <taxon>Asterales</taxon>
        <taxon>Asteraceae</taxon>
        <taxon>Asteroideae</taxon>
        <taxon>Heliantheae alliance</taxon>
        <taxon>Heliantheae</taxon>
        <taxon>Ambrosia</taxon>
    </lineage>
</organism>